<organism evidence="1 2">
    <name type="scientific">Streptomyces scopuliridis</name>
    <dbReference type="NCBI Taxonomy" id="452529"/>
    <lineage>
        <taxon>Bacteria</taxon>
        <taxon>Bacillati</taxon>
        <taxon>Actinomycetota</taxon>
        <taxon>Actinomycetes</taxon>
        <taxon>Kitasatosporales</taxon>
        <taxon>Streptomycetaceae</taxon>
        <taxon>Streptomyces</taxon>
    </lineage>
</organism>
<gene>
    <name evidence="1" type="ORF">OG835_16145</name>
</gene>
<dbReference type="Proteomes" id="UP001348369">
    <property type="component" value="Chromosome"/>
</dbReference>
<reference evidence="1" key="1">
    <citation type="submission" date="2022-10" db="EMBL/GenBank/DDBJ databases">
        <title>The complete genomes of actinobacterial strains from the NBC collection.</title>
        <authorList>
            <person name="Joergensen T.S."/>
            <person name="Alvarez Arevalo M."/>
            <person name="Sterndorff E.B."/>
            <person name="Faurdal D."/>
            <person name="Vuksanovic O."/>
            <person name="Mourched A.-S."/>
            <person name="Charusanti P."/>
            <person name="Shaw S."/>
            <person name="Blin K."/>
            <person name="Weber T."/>
        </authorList>
    </citation>
    <scope>NUCLEOTIDE SEQUENCE</scope>
    <source>
        <strain evidence="1">NBC 01771</strain>
    </source>
</reference>
<accession>A0ACD4ZIX6</accession>
<evidence type="ECO:0000313" key="1">
    <source>
        <dbReference type="EMBL" id="WSB98405.1"/>
    </source>
</evidence>
<name>A0ACD4ZIX6_9ACTN</name>
<evidence type="ECO:0000313" key="2">
    <source>
        <dbReference type="Proteomes" id="UP001348369"/>
    </source>
</evidence>
<protein>
    <submittedName>
        <fullName evidence="1">Uncharacterized protein</fullName>
    </submittedName>
</protein>
<proteinExistence type="predicted"/>
<dbReference type="EMBL" id="CP109109">
    <property type="protein sequence ID" value="WSB98405.1"/>
    <property type="molecule type" value="Genomic_DNA"/>
</dbReference>
<keyword evidence="2" id="KW-1185">Reference proteome</keyword>
<sequence>MLVLIVVLEAVGALCVLNARGELDSPSRAETGQWCSLTGHLRFPLAVVLISFFCLICHIADILPTKGMA</sequence>